<evidence type="ECO:0000256" key="2">
    <source>
        <dbReference type="SAM" id="MobiDB-lite"/>
    </source>
</evidence>
<dbReference type="InterPro" id="IPR013783">
    <property type="entry name" value="Ig-like_fold"/>
</dbReference>
<dbReference type="InterPro" id="IPR012334">
    <property type="entry name" value="Pectin_lyas_fold"/>
</dbReference>
<feature type="compositionally biased region" description="Polar residues" evidence="2">
    <location>
        <begin position="1938"/>
        <end position="1950"/>
    </location>
</feature>
<dbReference type="Gene3D" id="2.60.40.10">
    <property type="entry name" value="Immunoglobulins"/>
    <property type="match status" value="2"/>
</dbReference>
<evidence type="ECO:0000256" key="1">
    <source>
        <dbReference type="ARBA" id="ARBA00022729"/>
    </source>
</evidence>
<feature type="region of interest" description="Disordered" evidence="2">
    <location>
        <begin position="563"/>
        <end position="587"/>
    </location>
</feature>
<feature type="domain" description="DUF11" evidence="3">
    <location>
        <begin position="2168"/>
        <end position="2280"/>
    </location>
</feature>
<proteinExistence type="predicted"/>
<dbReference type="Gene3D" id="2.160.20.10">
    <property type="entry name" value="Single-stranded right-handed beta-helix, Pectin lyase-like"/>
    <property type="match status" value="6"/>
</dbReference>
<dbReference type="SUPFAM" id="SSF69318">
    <property type="entry name" value="Integrin alpha N-terminal domain"/>
    <property type="match status" value="1"/>
</dbReference>
<dbReference type="Pfam" id="PF01345">
    <property type="entry name" value="DUF11"/>
    <property type="match status" value="2"/>
</dbReference>
<feature type="compositionally biased region" description="Acidic residues" evidence="2">
    <location>
        <begin position="564"/>
        <end position="578"/>
    </location>
</feature>
<evidence type="ECO:0000313" key="6">
    <source>
        <dbReference type="Proteomes" id="UP000317835"/>
    </source>
</evidence>
<organism evidence="5 6">
    <name type="scientific">Tautonia plasticadhaerens</name>
    <dbReference type="NCBI Taxonomy" id="2527974"/>
    <lineage>
        <taxon>Bacteria</taxon>
        <taxon>Pseudomonadati</taxon>
        <taxon>Planctomycetota</taxon>
        <taxon>Planctomycetia</taxon>
        <taxon>Isosphaerales</taxon>
        <taxon>Isosphaeraceae</taxon>
        <taxon>Tautonia</taxon>
    </lineage>
</organism>
<accession>A0A518H5H1</accession>
<gene>
    <name evidence="5" type="primary">omcB_2</name>
    <name evidence="5" type="ORF">ElP_39930</name>
</gene>
<dbReference type="NCBIfam" id="TIGR01451">
    <property type="entry name" value="B_ant_repeat"/>
    <property type="match status" value="2"/>
</dbReference>
<evidence type="ECO:0000313" key="5">
    <source>
        <dbReference type="EMBL" id="QDV36082.1"/>
    </source>
</evidence>
<dbReference type="KEGG" id="tpla:ElP_39930"/>
<name>A0A518H5H1_9BACT</name>
<dbReference type="Pfam" id="PF05048">
    <property type="entry name" value="NosD"/>
    <property type="match status" value="2"/>
</dbReference>
<feature type="region of interest" description="Disordered" evidence="2">
    <location>
        <begin position="1"/>
        <end position="23"/>
    </location>
</feature>
<dbReference type="InterPro" id="IPR006626">
    <property type="entry name" value="PbH1"/>
</dbReference>
<feature type="region of interest" description="Disordered" evidence="2">
    <location>
        <begin position="1916"/>
        <end position="1956"/>
    </location>
</feature>
<dbReference type="OrthoDB" id="283881at2"/>
<dbReference type="InterPro" id="IPR001434">
    <property type="entry name" value="OmcB-like_DUF11"/>
</dbReference>
<dbReference type="InterPro" id="IPR047589">
    <property type="entry name" value="DUF11_rpt"/>
</dbReference>
<dbReference type="PANTHER" id="PTHR34819:SF3">
    <property type="entry name" value="CELL SURFACE PROTEIN"/>
    <property type="match status" value="1"/>
</dbReference>
<evidence type="ECO:0000259" key="3">
    <source>
        <dbReference type="Pfam" id="PF01345"/>
    </source>
</evidence>
<sequence>MGTRRKVGSGRQPRAIDGRTRKTPPLEALEPRVLLAVFTVDTAADAGTGSLREAITSANGTAGADEIRFDIPGAGPHLITLDGSNGPLPPITEAVLLDGYSEPDSRPNTLPAGSDAVILIEVVGTTGLADGLRIDASGSTIRGLAIHSFDNGIRLNGPAASANLLSGNLLGPSTSAGVAPGNVLNGVAIDSAPGNTVGGTSPADRNVISGNSAHGVAITSFGSSANVVAGNLIGTDSAGTSAVGNVLGGVLVSDAQGNVVGGGNVISGNSGPGVEVAGSGTLGNLVVGNLIGLVADGGAALGNQGAGVLVGGTTGNTIGGPMAQDVNIVSGNQGPGIELVGAGGLRIQGNRVGTDASGTRVVGDDGLPLGNLGSGIRVAGDSDGNTIDGNVLSGNFQDGLFLDGDVSVVPDTPDANLIRGNRIGVDVTGVGDLGNLRDGISIAFGGDNIIGGTASPPDENVVANNGGYGIRIVGEPSGDTGTGNLVQGNLIGTDLGGVPLNGNDLGGILVSNALRNSIGGVVAGAGNTIAGNLGNGVVIDGPTASGNPILGNLIAANGGIGIDLADDGPTPDDPDDSDAGPNNLQNSPELAGAAILDADTVQFFGTLTSTPDADFLVEFFADRSDPDPVDLQGYSVLGRATVTTDDAGLATFSGLQFDAPIPLPGDVRFTATATNTSTGDTSEFSLALDPFLVINTDDLGAGSLRQAILNANLVPGAQAIRFDIPGNGVQTIAVATALPDVTDTVLIDAYTQPGASPNTLPEGTDAVILVELTPGPPGDPFDGLTLAAGSDGSTVTGLAVGGFGSSGILVVDSRSNLVVGNFLGTDASGVAPRGNAGGVRVADASPGNTIGGATPGARNLISGNLGNGVLVSGPAASGNLILGNLIGTDRTGTLALGNSGSGVTVDFASNNTIGGTSAGARNVISGNAVAGVGIRATGGPPTGGATGNVVAGNYLGTDAAGTSAIGNGTSGVTVLSTSGNTIGGASAGARNVISGNGGDGILFAISSTDEFSTRNLVAGNFIGTDATGTLDLGNGGDGVRLGVNVLDNTIGGASAGARNVISGNSGEGVQIRAEFGSFLGSATGNLVAGNFIGTDAGGLGRMPNLGGGISLRQGSTANTIGGQSGAGGNVISANGSLFGPAQVLQGPTPGMDDLSDLLASDLVGTFQDDLVVADRTGFVHLFEGDGQGNFAFNQSIPLPGLSPSLLAKSDESDSVYVASANPGDPLTVLTRNVGLPPTAIPLDIGFDRVDGLDLGSLDGDSIPDLIVAGDPTGTGGDGLYVLFSNGQGGFGAPVPLATGFIPGDPAYAPLGFDPDTFETEVGVAALRVDTDELLYFRSNGDGTFAPAQAFATGDGPTALAVGDLTGDSLAELAVANAGDDRVTTLIQPSLGSFVPGPSRAVGADPEAIAIGDFDGDGRSDVATADRSSNAVTLLRRLPNNALRLAETVPVGLGPAALATVDTFDPVDFSFRSTLAVLNELGESVSVLNQIRPAAPGILIERAPGNLAAGNAIGLGADGLASLGNLGSGIRIEDAADTTIGGLAPADANVISANEGSGVEVSGPASTGLMILGNRVGTDAPGASARGNFRSGIRIVGDVPGAVVRDNLLSGNFDHGLFLDGQFDDEFTAVLAARGTTIRGNRVGTDASGSSRLANTVDGIHLRFSRDTTVGGTAPGQGNLISGNVDHGLALIGTTSFPGNASGTLVQGNLIGLDAAGAAVLGNGEEGIYFVNTPDNTVGGLAAGAANVIAGNGDDGIAIRGPAPDGESQPALRSSGNLIQGNFVGTNADLAPGLGNGQDEDLLAAGIFLAHAPDNEVSGNTIRHNIGRGMLISRSATTGNLVVGNDIAENTLAGVRVHNNASRNTIGGVGSGSGNVIRANGGNGVELAVGDSEGDPSLPPPFGIAILGNSISGNDGLGIDLGADGPTADDPGDLDAGPNDSQNAPVLSSVGTDPGQGRILVEGTLDSIPGRPYRIEFFLTPEEPDGIAEGRTFLGAASATTDASGLATFSVPLGFPAGDPGTLITATATDPIGNTSEFSPGLEVPTDLAIAKSAPEVVARGDELTYTLLVSNLGLVPASGVVVSDPLPAGFQFVEVASTLGTASQDDGLVLVEIDSLGPGQSAAVTIVGVASEVGTLTNTATVSSRTPDEDPDDNTATASTTVIARAADLSIAKSAPESVFPGGELTYTLFVSNLGPDDASGVVVSDPFPAGFLASSVTTTFGTPTLGEGVATVEIDSLGPGQSATVTIVGVAFEVGTLTNTATVSSETMDPDPGNNTATAITVVAEPSFVVLNTNDDGPDSLREVIRLANAFPGVDTITFDIPAELGATIRPRSPLPALTEAVAIDGDSQPVGRVELDGSLAGPRANGIVVSAGGTTIAGLTINRFSGSGVVLVGPGGGNQLVDNVLGSDPDARLDLGNGDDGVTVLGSPDNLLRGNVLSANRDNGVELGGPTATGNQILGNLVGTTGDGLGMLGNSNSGILAHRGASGNDVGGPDAGDGNVIAANRSAGVALLGTAPGRIDAAQDGDPATTSGNRLLGNTIGASLGADDVRANGLAGVLISESPHNTVGGASAGEANVIAGGHAPGIYIVGRGAERTIVLGNAIGLRPSDGLPLPGTGPGVAIEYEAHSNFIGGPAPGAGNTISASDAAGIQVANAALDNVIEGNSIGLVGRAPGNGVGVLIRSASWWNTVRGNRIGGNTFGVIVDSAASSNLILGNAIGAGDGVGTPGNLDAGVTLRDAPVNTVGGIAPGEGNVISGNGVGLRIEGPMATGNLVINNAIGLDVAGRLPVPNASNGVLILNAPGNSIGGLDPLQRNLISGNGAVGVQIRGPLASGNLVAGNQVGTRLGEQTAAPNDLNGIYVDNAPGNTIGGTGPGAGNLISGNGVVDLQVTGPYASGNLVAGNLVGTGPGGVGSLRGASTGIYLEGAPGNTIGGTTPDARNLVSGHRFAGIHLFGPDASGNLILGNFIGTDEAGTAAVGNEHGITIDGAPSNTIGGVEPGAGNLISGNLLGVVIANAGGTRNAVIGNLIGTDASGERALPNRSGGVFLNAAPGNTIGGPTPESGNVISGNGGVGIQAFTPGTAANVIAANMIGVDRTTTRPIPNAEGGVYLNNAPGNTVGGLAGGPGNVVSGNFGSGVVISGEAALDNAVVGNVIGTPRAGDPPAFGNEVGLFVTGVPGLRPMPTPPEQSNVIRGNRAANTLVVGNSGPLVVDGTALRDSSGAISSVVVTFSEPLNRPRAEQVRNYRLSLGRAGNLGTVPIASASYDEVDNTVTLRTSRPIAADAPFRLVVVSRPPAGLTNRLGLALDGNNDGDPGDDFVGLFERGELVRGTGQGPSADVAVSAPAVDSIFGAGGLRVARRRS</sequence>
<protein>
    <submittedName>
        <fullName evidence="5">Large cysteine-rich periplasmic protein OmcB</fullName>
    </submittedName>
</protein>
<dbReference type="InterPro" id="IPR013517">
    <property type="entry name" value="FG-GAP"/>
</dbReference>
<dbReference type="InterPro" id="IPR051172">
    <property type="entry name" value="Chlamydia_OmcB"/>
</dbReference>
<dbReference type="EMBL" id="CP036426">
    <property type="protein sequence ID" value="QDV36082.1"/>
    <property type="molecule type" value="Genomic_DNA"/>
</dbReference>
<dbReference type="InterPro" id="IPR011050">
    <property type="entry name" value="Pectin_lyase_fold/virulence"/>
</dbReference>
<dbReference type="SMART" id="SM00710">
    <property type="entry name" value="PbH1"/>
    <property type="match status" value="27"/>
</dbReference>
<dbReference type="InterPro" id="IPR028994">
    <property type="entry name" value="Integrin_alpha_N"/>
</dbReference>
<keyword evidence="1" id="KW-0732">Signal</keyword>
<dbReference type="Proteomes" id="UP000317835">
    <property type="component" value="Chromosome"/>
</dbReference>
<dbReference type="InterPro" id="IPR007742">
    <property type="entry name" value="NosD_dom"/>
</dbReference>
<keyword evidence="6" id="KW-1185">Reference proteome</keyword>
<dbReference type="RefSeq" id="WP_145272107.1">
    <property type="nucleotide sequence ID" value="NZ_CP036426.1"/>
</dbReference>
<dbReference type="SUPFAM" id="SSF51126">
    <property type="entry name" value="Pectin lyase-like"/>
    <property type="match status" value="4"/>
</dbReference>
<feature type="compositionally biased region" description="Low complexity" evidence="2">
    <location>
        <begin position="1919"/>
        <end position="1937"/>
    </location>
</feature>
<feature type="domain" description="DUF11" evidence="3">
    <location>
        <begin position="2046"/>
        <end position="2159"/>
    </location>
</feature>
<evidence type="ECO:0000259" key="4">
    <source>
        <dbReference type="Pfam" id="PF05048"/>
    </source>
</evidence>
<feature type="domain" description="Periplasmic copper-binding protein NosD beta helix" evidence="4">
    <location>
        <begin position="2641"/>
        <end position="2720"/>
    </location>
</feature>
<feature type="domain" description="Periplasmic copper-binding protein NosD beta helix" evidence="4">
    <location>
        <begin position="1722"/>
        <end position="1865"/>
    </location>
</feature>
<dbReference type="PANTHER" id="PTHR34819">
    <property type="entry name" value="LARGE CYSTEINE-RICH PERIPLASMIC PROTEIN OMCB"/>
    <property type="match status" value="1"/>
</dbReference>
<reference evidence="5 6" key="1">
    <citation type="submission" date="2019-02" db="EMBL/GenBank/DDBJ databases">
        <title>Deep-cultivation of Planctomycetes and their phenomic and genomic characterization uncovers novel biology.</title>
        <authorList>
            <person name="Wiegand S."/>
            <person name="Jogler M."/>
            <person name="Boedeker C."/>
            <person name="Pinto D."/>
            <person name="Vollmers J."/>
            <person name="Rivas-Marin E."/>
            <person name="Kohn T."/>
            <person name="Peeters S.H."/>
            <person name="Heuer A."/>
            <person name="Rast P."/>
            <person name="Oberbeckmann S."/>
            <person name="Bunk B."/>
            <person name="Jeske O."/>
            <person name="Meyerdierks A."/>
            <person name="Storesund J.E."/>
            <person name="Kallscheuer N."/>
            <person name="Luecker S."/>
            <person name="Lage O.M."/>
            <person name="Pohl T."/>
            <person name="Merkel B.J."/>
            <person name="Hornburger P."/>
            <person name="Mueller R.-W."/>
            <person name="Bruemmer F."/>
            <person name="Labrenz M."/>
            <person name="Spormann A.M."/>
            <person name="Op den Camp H."/>
            <person name="Overmann J."/>
            <person name="Amann R."/>
            <person name="Jetten M.S.M."/>
            <person name="Mascher T."/>
            <person name="Medema M.H."/>
            <person name="Devos D.P."/>
            <person name="Kaster A.-K."/>
            <person name="Ovreas L."/>
            <person name="Rohde M."/>
            <person name="Galperin M.Y."/>
            <person name="Jogler C."/>
        </authorList>
    </citation>
    <scope>NUCLEOTIDE SEQUENCE [LARGE SCALE GENOMIC DNA]</scope>
    <source>
        <strain evidence="5 6">ElP</strain>
    </source>
</reference>
<dbReference type="Pfam" id="PF13517">
    <property type="entry name" value="FG-GAP_3"/>
    <property type="match status" value="1"/>
</dbReference>